<keyword evidence="4" id="KW-1134">Transmembrane beta strand</keyword>
<keyword evidence="5" id="KW-0812">Transmembrane</keyword>
<evidence type="ECO:0000313" key="13">
    <source>
        <dbReference type="EMBL" id="AOZ08734.1"/>
    </source>
</evidence>
<feature type="signal peptide" evidence="11">
    <location>
        <begin position="1"/>
        <end position="20"/>
    </location>
</feature>
<proteinExistence type="predicted"/>
<evidence type="ECO:0000256" key="8">
    <source>
        <dbReference type="ARBA" id="ARBA00023114"/>
    </source>
</evidence>
<evidence type="ECO:0000256" key="9">
    <source>
        <dbReference type="ARBA" id="ARBA00023136"/>
    </source>
</evidence>
<evidence type="ECO:0000256" key="1">
    <source>
        <dbReference type="ARBA" id="ARBA00004571"/>
    </source>
</evidence>
<dbReference type="SUPFAM" id="SSF56935">
    <property type="entry name" value="Porins"/>
    <property type="match status" value="1"/>
</dbReference>
<evidence type="ECO:0000256" key="5">
    <source>
        <dbReference type="ARBA" id="ARBA00022692"/>
    </source>
</evidence>
<evidence type="ECO:0000256" key="4">
    <source>
        <dbReference type="ARBA" id="ARBA00022452"/>
    </source>
</evidence>
<protein>
    <recommendedName>
        <fullName evidence="12">Porin domain-containing protein</fullName>
    </recommendedName>
</protein>
<evidence type="ECO:0000256" key="6">
    <source>
        <dbReference type="ARBA" id="ARBA00022729"/>
    </source>
</evidence>
<keyword evidence="9" id="KW-0472">Membrane</keyword>
<gene>
    <name evidence="13" type="ORF">BKK80_22740</name>
</gene>
<accession>A0A1D9I9E2</accession>
<evidence type="ECO:0000256" key="11">
    <source>
        <dbReference type="SAM" id="SignalP"/>
    </source>
</evidence>
<dbReference type="EMBL" id="CP017755">
    <property type="protein sequence ID" value="AOZ08734.1"/>
    <property type="molecule type" value="Genomic_DNA"/>
</dbReference>
<keyword evidence="7" id="KW-0406">Ion transport</keyword>
<organism evidence="13 14">
    <name type="scientific">Cupriavidus malaysiensis</name>
    <dbReference type="NCBI Taxonomy" id="367825"/>
    <lineage>
        <taxon>Bacteria</taxon>
        <taxon>Pseudomonadati</taxon>
        <taxon>Pseudomonadota</taxon>
        <taxon>Betaproteobacteria</taxon>
        <taxon>Burkholderiales</taxon>
        <taxon>Burkholderiaceae</taxon>
        <taxon>Cupriavidus</taxon>
    </lineage>
</organism>
<evidence type="ECO:0000256" key="7">
    <source>
        <dbReference type="ARBA" id="ARBA00023065"/>
    </source>
</evidence>
<dbReference type="CDD" id="cd00342">
    <property type="entry name" value="gram_neg_porins"/>
    <property type="match status" value="1"/>
</dbReference>
<reference evidence="13 14" key="1">
    <citation type="submission" date="2016-10" db="EMBL/GenBank/DDBJ databases">
        <title>Complete genome sequences of three Cupriavidus strains isolated from various Malaysian environments.</title>
        <authorList>
            <person name="Abdullah A.A.-A."/>
            <person name="Shafie N.A.H."/>
            <person name="Lau N.S."/>
        </authorList>
    </citation>
    <scope>NUCLEOTIDE SEQUENCE [LARGE SCALE GENOMIC DNA]</scope>
    <source>
        <strain evidence="13 14">USMAA1020</strain>
    </source>
</reference>
<feature type="chain" id="PRO_5046803899" description="Porin domain-containing protein" evidence="11">
    <location>
        <begin position="21"/>
        <end position="373"/>
    </location>
</feature>
<keyword evidence="6 11" id="KW-0732">Signal</keyword>
<dbReference type="RefSeq" id="WP_071016842.1">
    <property type="nucleotide sequence ID" value="NZ_CP017755.1"/>
</dbReference>
<keyword evidence="10" id="KW-0998">Cell outer membrane</keyword>
<dbReference type="InterPro" id="IPR033900">
    <property type="entry name" value="Gram_neg_porin_domain"/>
</dbReference>
<evidence type="ECO:0000259" key="12">
    <source>
        <dbReference type="Pfam" id="PF13609"/>
    </source>
</evidence>
<keyword evidence="3" id="KW-0813">Transport</keyword>
<dbReference type="PANTHER" id="PTHR34501:SF9">
    <property type="entry name" value="MAJOR OUTER MEMBRANE PROTEIN P.IA"/>
    <property type="match status" value="1"/>
</dbReference>
<comment type="subunit">
    <text evidence="2">Homotrimer.</text>
</comment>
<evidence type="ECO:0000256" key="2">
    <source>
        <dbReference type="ARBA" id="ARBA00011233"/>
    </source>
</evidence>
<dbReference type="InterPro" id="IPR023614">
    <property type="entry name" value="Porin_dom_sf"/>
</dbReference>
<evidence type="ECO:0000256" key="10">
    <source>
        <dbReference type="ARBA" id="ARBA00023237"/>
    </source>
</evidence>
<evidence type="ECO:0000313" key="14">
    <source>
        <dbReference type="Proteomes" id="UP000177515"/>
    </source>
</evidence>
<keyword evidence="14" id="KW-1185">Reference proteome</keyword>
<dbReference type="Pfam" id="PF13609">
    <property type="entry name" value="Porin_4"/>
    <property type="match status" value="1"/>
</dbReference>
<dbReference type="InterPro" id="IPR050298">
    <property type="entry name" value="Gram-neg_bact_OMP"/>
</dbReference>
<comment type="subcellular location">
    <subcellularLocation>
        <location evidence="1">Cell outer membrane</location>
        <topology evidence="1">Multi-pass membrane protein</topology>
    </subcellularLocation>
</comment>
<dbReference type="PANTHER" id="PTHR34501">
    <property type="entry name" value="PROTEIN YDDL-RELATED"/>
    <property type="match status" value="1"/>
</dbReference>
<keyword evidence="8" id="KW-0626">Porin</keyword>
<evidence type="ECO:0000256" key="3">
    <source>
        <dbReference type="ARBA" id="ARBA00022448"/>
    </source>
</evidence>
<name>A0A1D9I9E2_9BURK</name>
<dbReference type="Gene3D" id="2.40.160.10">
    <property type="entry name" value="Porin"/>
    <property type="match status" value="1"/>
</dbReference>
<dbReference type="Proteomes" id="UP000177515">
    <property type="component" value="Chromosome 2"/>
</dbReference>
<feature type="domain" description="Porin" evidence="12">
    <location>
        <begin position="10"/>
        <end position="342"/>
    </location>
</feature>
<sequence>MKPGIIPLAGLSLLSGGALAQSSVTLYGVIDTSVRFANHQATSSGPQTLIGLQDGAFNNARWGLRGVEELGAGSKALFTLESGFSPTTGRSSQQGQLFGRQAWLGLANDTWGTIKLGRQMGAAYLFVIGVDPISIGNYSELSWQTSLTGLRYDNTVDYSKQWAGLGVEAQYAFGERAGDMASGSTVQLALTYDTDSLHSGAVAQQSKDANGHAMRLWVAGARYAIGPFTLHGYYLDAWRQAGFAIGANGSGTPLANTSIGGNANTVLGAGTQTAERRDQYAAAGVTYQATRALKLTAGYMRDNVSGVRPGVAGLVQTVYGVAMYSLSKRTEVYLEMDYSRLSGGSITDPNNPSGSFGGTRCRTGAGVGLRTRF</sequence>